<evidence type="ECO:0000313" key="5">
    <source>
        <dbReference type="Proteomes" id="UP000316437"/>
    </source>
</evidence>
<accession>A0A543EI92</accession>
<feature type="domain" description="Tail specific protease" evidence="3">
    <location>
        <begin position="252"/>
        <end position="458"/>
    </location>
</feature>
<evidence type="ECO:0000256" key="1">
    <source>
        <dbReference type="ARBA" id="ARBA00022801"/>
    </source>
</evidence>
<comment type="caution">
    <text evidence="4">The sequence shown here is derived from an EMBL/GenBank/DDBJ whole genome shotgun (WGS) entry which is preliminary data.</text>
</comment>
<dbReference type="GO" id="GO:0030288">
    <property type="term" value="C:outer membrane-bounded periplasmic space"/>
    <property type="evidence" value="ECO:0007669"/>
    <property type="project" value="TreeGrafter"/>
</dbReference>
<dbReference type="InterPro" id="IPR008979">
    <property type="entry name" value="Galactose-bd-like_sf"/>
</dbReference>
<dbReference type="SUPFAM" id="SSF52096">
    <property type="entry name" value="ClpP/crotonase"/>
    <property type="match status" value="1"/>
</dbReference>
<dbReference type="GO" id="GO:0007165">
    <property type="term" value="P:signal transduction"/>
    <property type="evidence" value="ECO:0007669"/>
    <property type="project" value="TreeGrafter"/>
</dbReference>
<feature type="signal peptide" evidence="2">
    <location>
        <begin position="1"/>
        <end position="19"/>
    </location>
</feature>
<dbReference type="Pfam" id="PF03572">
    <property type="entry name" value="Peptidase_S41"/>
    <property type="match status" value="1"/>
</dbReference>
<dbReference type="Pfam" id="PF02018">
    <property type="entry name" value="CBM_4_9"/>
    <property type="match status" value="1"/>
</dbReference>
<keyword evidence="1" id="KW-0378">Hydrolase</keyword>
<proteinExistence type="predicted"/>
<dbReference type="InterPro" id="IPR029045">
    <property type="entry name" value="ClpP/crotonase-like_dom_sf"/>
</dbReference>
<gene>
    <name evidence="4" type="ORF">FB551_0967</name>
</gene>
<dbReference type="EMBL" id="VFPD01000001">
    <property type="protein sequence ID" value="TQM21283.1"/>
    <property type="molecule type" value="Genomic_DNA"/>
</dbReference>
<dbReference type="CDD" id="cd06567">
    <property type="entry name" value="Peptidase_S41"/>
    <property type="match status" value="1"/>
</dbReference>
<dbReference type="SUPFAM" id="SSF49785">
    <property type="entry name" value="Galactose-binding domain-like"/>
    <property type="match status" value="1"/>
</dbReference>
<dbReference type="Proteomes" id="UP000316437">
    <property type="component" value="Unassembled WGS sequence"/>
</dbReference>
<dbReference type="InterPro" id="IPR005151">
    <property type="entry name" value="Tail-specific_protease"/>
</dbReference>
<sequence length="476" mass="52937">MKKLSFTIIAAFLFCSVDAQIQNAGFENMTDGLPNQWNVKKADSYEGKIDYAQYFGGKASMQLTGKADNAKNFQSFSQKVPLDIQKLQKIEISAYVKSENTKGKINLWTQVKDENGEMMDFGNSESQQNAIAVNKDWTKYSLVFTVDKNVKSLLLGGVFSGNGTVWFDHFEMNTIPFSNEEPSKASAKYIQDFKNIVKKNSIFSDKLDWQNIDTNLQYLSKGMKTIDDTTPALRYILQNLRQAGDNHSFISGKERSEKQKKSNTIETKPDSRLIDQNIGYISVPGFGSLNKEVGNDFALQIHNMIKKLDSENTIKGWIVDLRGNTGGNMYPMIGGLGSLIGEGTLGYFVYKDQKSPWIYKDRKFGDNKIAEPYSLKSGQAKIAVLIGPNTASSGEATTIAFIGKSNVKLFGKPSAGYTSANSIYPLSDGKSFALASSYEMDRNGKVYYGKIDPDVPVESQEGQDMDIETAKTWILN</sequence>
<organism evidence="4 5">
    <name type="scientific">Chryseobacterium aquifrigidense</name>
    <dbReference type="NCBI Taxonomy" id="558021"/>
    <lineage>
        <taxon>Bacteria</taxon>
        <taxon>Pseudomonadati</taxon>
        <taxon>Bacteroidota</taxon>
        <taxon>Flavobacteriia</taxon>
        <taxon>Flavobacteriales</taxon>
        <taxon>Weeksellaceae</taxon>
        <taxon>Chryseobacterium group</taxon>
        <taxon>Chryseobacterium</taxon>
    </lineage>
</organism>
<evidence type="ECO:0000256" key="2">
    <source>
        <dbReference type="SAM" id="SignalP"/>
    </source>
</evidence>
<dbReference type="InterPro" id="IPR003305">
    <property type="entry name" value="CenC_carb-bd"/>
</dbReference>
<dbReference type="PANTHER" id="PTHR32060:SF30">
    <property type="entry name" value="CARBOXY-TERMINAL PROCESSING PROTEASE CTPA"/>
    <property type="match status" value="1"/>
</dbReference>
<evidence type="ECO:0000259" key="3">
    <source>
        <dbReference type="SMART" id="SM00245"/>
    </source>
</evidence>
<dbReference type="PANTHER" id="PTHR32060">
    <property type="entry name" value="TAIL-SPECIFIC PROTEASE"/>
    <property type="match status" value="1"/>
</dbReference>
<protein>
    <submittedName>
        <fullName evidence="4">Carbohydrate binding protein</fullName>
    </submittedName>
</protein>
<keyword evidence="5" id="KW-1185">Reference proteome</keyword>
<name>A0A543EI92_9FLAO</name>
<dbReference type="RefSeq" id="WP_142015526.1">
    <property type="nucleotide sequence ID" value="NZ_VFPD01000001.1"/>
</dbReference>
<evidence type="ECO:0000313" key="4">
    <source>
        <dbReference type="EMBL" id="TQM21283.1"/>
    </source>
</evidence>
<dbReference type="GO" id="GO:0016798">
    <property type="term" value="F:hydrolase activity, acting on glycosyl bonds"/>
    <property type="evidence" value="ECO:0007669"/>
    <property type="project" value="InterPro"/>
</dbReference>
<dbReference type="Gene3D" id="3.90.226.10">
    <property type="entry name" value="2-enoyl-CoA Hydratase, Chain A, domain 1"/>
    <property type="match status" value="1"/>
</dbReference>
<dbReference type="SMART" id="SM00245">
    <property type="entry name" value="TSPc"/>
    <property type="match status" value="1"/>
</dbReference>
<reference evidence="4 5" key="1">
    <citation type="submission" date="2019-06" db="EMBL/GenBank/DDBJ databases">
        <title>Sorghum-associated microbial communities from plants grown in Nebraska, USA.</title>
        <authorList>
            <person name="Schachtman D."/>
        </authorList>
    </citation>
    <scope>NUCLEOTIDE SEQUENCE [LARGE SCALE GENOMIC DNA]</scope>
    <source>
        <strain evidence="4 5">110</strain>
    </source>
</reference>
<dbReference type="GO" id="GO:0006508">
    <property type="term" value="P:proteolysis"/>
    <property type="evidence" value="ECO:0007669"/>
    <property type="project" value="InterPro"/>
</dbReference>
<dbReference type="GO" id="GO:0008236">
    <property type="term" value="F:serine-type peptidase activity"/>
    <property type="evidence" value="ECO:0007669"/>
    <property type="project" value="InterPro"/>
</dbReference>
<feature type="chain" id="PRO_5021865697" evidence="2">
    <location>
        <begin position="20"/>
        <end position="476"/>
    </location>
</feature>
<keyword evidence="2" id="KW-0732">Signal</keyword>
<dbReference type="GO" id="GO:0004175">
    <property type="term" value="F:endopeptidase activity"/>
    <property type="evidence" value="ECO:0007669"/>
    <property type="project" value="TreeGrafter"/>
</dbReference>
<dbReference type="AlphaFoldDB" id="A0A543EI92"/>
<dbReference type="Gene3D" id="2.60.120.260">
    <property type="entry name" value="Galactose-binding domain-like"/>
    <property type="match status" value="1"/>
</dbReference>